<proteinExistence type="predicted"/>
<dbReference type="Pfam" id="PF07690">
    <property type="entry name" value="MFS_1"/>
    <property type="match status" value="1"/>
</dbReference>
<feature type="transmembrane region" description="Helical" evidence="8">
    <location>
        <begin position="203"/>
        <end position="225"/>
    </location>
</feature>
<comment type="subcellular location">
    <subcellularLocation>
        <location evidence="1">Cell membrane</location>
        <topology evidence="1">Multi-pass membrane protein</topology>
    </subcellularLocation>
</comment>
<feature type="transmembrane region" description="Helical" evidence="8">
    <location>
        <begin position="237"/>
        <end position="256"/>
    </location>
</feature>
<dbReference type="EMBL" id="JAFDVD010000010">
    <property type="protein sequence ID" value="MBM6400775.1"/>
    <property type="molecule type" value="Genomic_DNA"/>
</dbReference>
<feature type="transmembrane region" description="Helical" evidence="8">
    <location>
        <begin position="76"/>
        <end position="109"/>
    </location>
</feature>
<evidence type="ECO:0000256" key="4">
    <source>
        <dbReference type="ARBA" id="ARBA00022692"/>
    </source>
</evidence>
<evidence type="ECO:0000256" key="1">
    <source>
        <dbReference type="ARBA" id="ARBA00004651"/>
    </source>
</evidence>
<keyword evidence="5 8" id="KW-1133">Transmembrane helix</keyword>
<evidence type="ECO:0000259" key="9">
    <source>
        <dbReference type="PROSITE" id="PS50850"/>
    </source>
</evidence>
<dbReference type="PROSITE" id="PS50850">
    <property type="entry name" value="MFS"/>
    <property type="match status" value="1"/>
</dbReference>
<keyword evidence="3" id="KW-1003">Cell membrane</keyword>
<evidence type="ECO:0000313" key="11">
    <source>
        <dbReference type="Proteomes" id="UP001430172"/>
    </source>
</evidence>
<feature type="compositionally biased region" description="Low complexity" evidence="7">
    <location>
        <begin position="392"/>
        <end position="403"/>
    </location>
</feature>
<reference evidence="10" key="1">
    <citation type="submission" date="2021-02" db="EMBL/GenBank/DDBJ databases">
        <title>Phycicoccus sp. MQZ13P-5T, whole genome shotgun sequence.</title>
        <authorList>
            <person name="Tuo L."/>
        </authorList>
    </citation>
    <scope>NUCLEOTIDE SEQUENCE</scope>
    <source>
        <strain evidence="10">MQZ13P-5</strain>
    </source>
</reference>
<dbReference type="SUPFAM" id="SSF103473">
    <property type="entry name" value="MFS general substrate transporter"/>
    <property type="match status" value="1"/>
</dbReference>
<dbReference type="InterPro" id="IPR020846">
    <property type="entry name" value="MFS_dom"/>
</dbReference>
<dbReference type="RefSeq" id="WP_204131252.1">
    <property type="nucleotide sequence ID" value="NZ_JAFDVD010000010.1"/>
</dbReference>
<feature type="domain" description="Major facilitator superfamily (MFS) profile" evidence="9">
    <location>
        <begin position="1"/>
        <end position="187"/>
    </location>
</feature>
<evidence type="ECO:0000256" key="6">
    <source>
        <dbReference type="ARBA" id="ARBA00023136"/>
    </source>
</evidence>
<feature type="transmembrane region" description="Helical" evidence="8">
    <location>
        <begin position="12"/>
        <end position="33"/>
    </location>
</feature>
<dbReference type="InterPro" id="IPR036259">
    <property type="entry name" value="MFS_trans_sf"/>
</dbReference>
<accession>A0ABS2CLK5</accession>
<evidence type="ECO:0000313" key="10">
    <source>
        <dbReference type="EMBL" id="MBM6400775.1"/>
    </source>
</evidence>
<feature type="transmembrane region" description="Helical" evidence="8">
    <location>
        <begin position="137"/>
        <end position="156"/>
    </location>
</feature>
<dbReference type="InterPro" id="IPR011701">
    <property type="entry name" value="MFS"/>
</dbReference>
<evidence type="ECO:0000256" key="7">
    <source>
        <dbReference type="SAM" id="MobiDB-lite"/>
    </source>
</evidence>
<organism evidence="10 11">
    <name type="scientific">Phycicoccus sonneratiae</name>
    <dbReference type="NCBI Taxonomy" id="2807628"/>
    <lineage>
        <taxon>Bacteria</taxon>
        <taxon>Bacillati</taxon>
        <taxon>Actinomycetota</taxon>
        <taxon>Actinomycetes</taxon>
        <taxon>Micrococcales</taxon>
        <taxon>Intrasporangiaceae</taxon>
        <taxon>Phycicoccus</taxon>
    </lineage>
</organism>
<name>A0ABS2CLK5_9MICO</name>
<dbReference type="PANTHER" id="PTHR23517:SF2">
    <property type="entry name" value="MULTIDRUG RESISTANCE PROTEIN MDTH"/>
    <property type="match status" value="1"/>
</dbReference>
<protein>
    <submittedName>
        <fullName evidence="10">MFS transporter</fullName>
    </submittedName>
</protein>
<keyword evidence="6 8" id="KW-0472">Membrane</keyword>
<evidence type="ECO:0000256" key="3">
    <source>
        <dbReference type="ARBA" id="ARBA00022475"/>
    </source>
</evidence>
<feature type="transmembrane region" description="Helical" evidence="8">
    <location>
        <begin position="324"/>
        <end position="348"/>
    </location>
</feature>
<dbReference type="Gene3D" id="1.20.1250.20">
    <property type="entry name" value="MFS general substrate transporter like domains"/>
    <property type="match status" value="1"/>
</dbReference>
<feature type="transmembrane region" description="Helical" evidence="8">
    <location>
        <begin position="162"/>
        <end position="183"/>
    </location>
</feature>
<dbReference type="Proteomes" id="UP001430172">
    <property type="component" value="Unassembled WGS sequence"/>
</dbReference>
<evidence type="ECO:0000256" key="8">
    <source>
        <dbReference type="SAM" id="Phobius"/>
    </source>
</evidence>
<keyword evidence="2" id="KW-0813">Transport</keyword>
<comment type="caution">
    <text evidence="10">The sequence shown here is derived from an EMBL/GenBank/DDBJ whole genome shotgun (WGS) entry which is preliminary data.</text>
</comment>
<sequence>MSLLTKPTSVTGVLVAARVVNRLGGAGMAFLGVRMTRDLGMPLEATTLVLAAFGLATIPSRVLGGVLTTRWGPRPALVAGLAAAGVAQAVVAAGSTVAVVVAGVVLLGLAYEVIEPATQTAVVAGVDPARRASRFSLLWASLSVAGVLAGVLAAFVTQWGVGALFAVDAATSLAAAALVALLLPRLPVHRVHRAWRAALRPRVLGWSALCTVSATVVMVVVLLLPVVVDRAGHPPTLTAWLLVAGAASALGTQRLLARVEARAPTHHVLAAGFLLFAGALALWSVGGVRALVAGAVLEGAAGCLVVGPQMAVASRLAVPGSEAAVMTVQGLSWGVASVLAPLVGGALLGEGERTLWLACAAVAVVLATGHASWPARPDLSRSSSARPSAGTRGVVRSGRGSRG</sequence>
<feature type="transmembrane region" description="Helical" evidence="8">
    <location>
        <begin position="268"/>
        <end position="285"/>
    </location>
</feature>
<keyword evidence="11" id="KW-1185">Reference proteome</keyword>
<feature type="transmembrane region" description="Helical" evidence="8">
    <location>
        <begin position="354"/>
        <end position="373"/>
    </location>
</feature>
<feature type="region of interest" description="Disordered" evidence="7">
    <location>
        <begin position="374"/>
        <end position="403"/>
    </location>
</feature>
<feature type="transmembrane region" description="Helical" evidence="8">
    <location>
        <begin position="45"/>
        <end position="64"/>
    </location>
</feature>
<dbReference type="PANTHER" id="PTHR23517">
    <property type="entry name" value="RESISTANCE PROTEIN MDTM, PUTATIVE-RELATED-RELATED"/>
    <property type="match status" value="1"/>
</dbReference>
<dbReference type="InterPro" id="IPR050171">
    <property type="entry name" value="MFS_Transporters"/>
</dbReference>
<gene>
    <name evidence="10" type="ORF">JQN70_10295</name>
</gene>
<keyword evidence="4 8" id="KW-0812">Transmembrane</keyword>
<evidence type="ECO:0000256" key="2">
    <source>
        <dbReference type="ARBA" id="ARBA00022448"/>
    </source>
</evidence>
<evidence type="ECO:0000256" key="5">
    <source>
        <dbReference type="ARBA" id="ARBA00022989"/>
    </source>
</evidence>